<evidence type="ECO:0000313" key="2">
    <source>
        <dbReference type="Proteomes" id="UP000037904"/>
    </source>
</evidence>
<dbReference type="EMBL" id="JXCE01000001">
    <property type="protein sequence ID" value="KPA46933.1"/>
    <property type="molecule type" value="Genomic_DNA"/>
</dbReference>
<organism evidence="1 2">
    <name type="scientific">Fusarium langsethiae</name>
    <dbReference type="NCBI Taxonomy" id="179993"/>
    <lineage>
        <taxon>Eukaryota</taxon>
        <taxon>Fungi</taxon>
        <taxon>Dikarya</taxon>
        <taxon>Ascomycota</taxon>
        <taxon>Pezizomycotina</taxon>
        <taxon>Sordariomycetes</taxon>
        <taxon>Hypocreomycetidae</taxon>
        <taxon>Hypocreales</taxon>
        <taxon>Nectriaceae</taxon>
        <taxon>Fusarium</taxon>
    </lineage>
</organism>
<protein>
    <submittedName>
        <fullName evidence="1">Uncharacterized protein</fullName>
    </submittedName>
</protein>
<sequence length="194" mass="21215">MRRNIDLYSSVTQPGDMIHCSKALSLTSRTNRAETGQVVRLLIAFNLTSPRYTNPPHPLNVASSLTGIYQFPATLSANPSKPHIVLDFPFRYVPAPCRALATTVPVPTNTNGAPILLRIAPQFSPSPGHPRGRSCPVLSQAIGQRLPKLGDLGSCYWAPPGLYFRQQPLSIGGRSTEINPPRLAPYPMRNLIHD</sequence>
<name>A0A0M9F6B2_FUSLA</name>
<comment type="caution">
    <text evidence="1">The sequence shown here is derived from an EMBL/GenBank/DDBJ whole genome shotgun (WGS) entry which is preliminary data.</text>
</comment>
<reference evidence="1 2" key="1">
    <citation type="submission" date="2015-04" db="EMBL/GenBank/DDBJ databases">
        <title>The draft genome sequence of Fusarium langsethiae, a T-2/HT-2 mycotoxin producer.</title>
        <authorList>
            <person name="Lysoe E."/>
            <person name="Divon H.H."/>
            <person name="Terzi V."/>
            <person name="Orru L."/>
            <person name="Lamontanara A."/>
            <person name="Kolseth A.-K."/>
            <person name="Frandsen R.J."/>
            <person name="Nielsen K."/>
            <person name="Thrane U."/>
        </authorList>
    </citation>
    <scope>NUCLEOTIDE SEQUENCE [LARGE SCALE GENOMIC DNA]</scope>
    <source>
        <strain evidence="1 2">Fl201059</strain>
    </source>
</reference>
<gene>
    <name evidence="1" type="ORF">FLAG1_00117</name>
</gene>
<keyword evidence="2" id="KW-1185">Reference proteome</keyword>
<dbReference type="AlphaFoldDB" id="A0A0M9F6B2"/>
<evidence type="ECO:0000313" key="1">
    <source>
        <dbReference type="EMBL" id="KPA46933.1"/>
    </source>
</evidence>
<proteinExistence type="predicted"/>
<accession>A0A0M9F6B2</accession>
<dbReference type="Proteomes" id="UP000037904">
    <property type="component" value="Unassembled WGS sequence"/>
</dbReference>